<evidence type="ECO:0000313" key="11">
    <source>
        <dbReference type="EMBL" id="KAI1716180.1"/>
    </source>
</evidence>
<dbReference type="GO" id="GO:0004190">
    <property type="term" value="F:aspartic-type endopeptidase activity"/>
    <property type="evidence" value="ECO:0007669"/>
    <property type="project" value="UniProtKB-KW"/>
</dbReference>
<evidence type="ECO:0000256" key="7">
    <source>
        <dbReference type="PIRSR" id="PIRSR601461-1"/>
    </source>
</evidence>
<dbReference type="InterPro" id="IPR001969">
    <property type="entry name" value="Aspartic_peptidase_AS"/>
</dbReference>
<evidence type="ECO:0000256" key="2">
    <source>
        <dbReference type="ARBA" id="ARBA00022670"/>
    </source>
</evidence>
<accession>A0AAD4N466</accession>
<dbReference type="SUPFAM" id="SSF50630">
    <property type="entry name" value="Acid proteases"/>
    <property type="match status" value="1"/>
</dbReference>
<feature type="disulfide bond" evidence="8">
    <location>
        <begin position="85"/>
        <end position="92"/>
    </location>
</feature>
<protein>
    <submittedName>
        <fullName evidence="11">Eukaryotic aspartyl protease domain-containing protein</fullName>
    </submittedName>
</protein>
<evidence type="ECO:0000256" key="3">
    <source>
        <dbReference type="ARBA" id="ARBA00022750"/>
    </source>
</evidence>
<dbReference type="PROSITE" id="PS00141">
    <property type="entry name" value="ASP_PROTEASE"/>
    <property type="match status" value="2"/>
</dbReference>
<dbReference type="PANTHER" id="PTHR47966">
    <property type="entry name" value="BETA-SITE APP-CLEAVING ENZYME, ISOFORM A-RELATED"/>
    <property type="match status" value="1"/>
</dbReference>
<dbReference type="FunFam" id="2.40.70.10:FF:000002">
    <property type="entry name" value="Vacuolar aspartic proteinase"/>
    <property type="match status" value="1"/>
</dbReference>
<proteinExistence type="inferred from homology"/>
<keyword evidence="4 9" id="KW-0378">Hydrolase</keyword>
<name>A0AAD4N466_9BILA</name>
<evidence type="ECO:0000313" key="12">
    <source>
        <dbReference type="Proteomes" id="UP001201812"/>
    </source>
</evidence>
<keyword evidence="2 9" id="KW-0645">Protease</keyword>
<feature type="domain" description="Peptidase A1" evidence="10">
    <location>
        <begin position="54"/>
        <end position="378"/>
    </location>
</feature>
<dbReference type="PROSITE" id="PS51767">
    <property type="entry name" value="PEPTIDASE_A1"/>
    <property type="match status" value="1"/>
</dbReference>
<feature type="active site" evidence="7">
    <location>
        <position position="267"/>
    </location>
</feature>
<dbReference type="FunFam" id="2.40.70.10:FF:000008">
    <property type="entry name" value="Cathepsin D"/>
    <property type="match status" value="1"/>
</dbReference>
<keyword evidence="12" id="KW-1185">Reference proteome</keyword>
<evidence type="ECO:0000256" key="9">
    <source>
        <dbReference type="RuleBase" id="RU000454"/>
    </source>
</evidence>
<keyword evidence="5 8" id="KW-1015">Disulfide bond</keyword>
<dbReference type="PANTHER" id="PTHR47966:SF40">
    <property type="entry name" value="ASPARTIC PROTEASE 3"/>
    <property type="match status" value="1"/>
</dbReference>
<keyword evidence="3 9" id="KW-0064">Aspartyl protease</keyword>
<dbReference type="GO" id="GO:0006508">
    <property type="term" value="P:proteolysis"/>
    <property type="evidence" value="ECO:0007669"/>
    <property type="project" value="UniProtKB-KW"/>
</dbReference>
<feature type="active site" evidence="7">
    <location>
        <position position="72"/>
    </location>
</feature>
<comment type="similarity">
    <text evidence="1 9">Belongs to the peptidase A1 family.</text>
</comment>
<dbReference type="InterPro" id="IPR033121">
    <property type="entry name" value="PEPTIDASE_A1"/>
</dbReference>
<evidence type="ECO:0000259" key="10">
    <source>
        <dbReference type="PROSITE" id="PS51767"/>
    </source>
</evidence>
<evidence type="ECO:0000256" key="4">
    <source>
        <dbReference type="ARBA" id="ARBA00022801"/>
    </source>
</evidence>
<dbReference type="PRINTS" id="PR00792">
    <property type="entry name" value="PEPSIN"/>
</dbReference>
<comment type="caution">
    <text evidence="11">The sequence shown here is derived from an EMBL/GenBank/DDBJ whole genome shotgun (WGS) entry which is preliminary data.</text>
</comment>
<dbReference type="InterPro" id="IPR021109">
    <property type="entry name" value="Peptidase_aspartic_dom_sf"/>
</dbReference>
<organism evidence="11 12">
    <name type="scientific">Ditylenchus destructor</name>
    <dbReference type="NCBI Taxonomy" id="166010"/>
    <lineage>
        <taxon>Eukaryota</taxon>
        <taxon>Metazoa</taxon>
        <taxon>Ecdysozoa</taxon>
        <taxon>Nematoda</taxon>
        <taxon>Chromadorea</taxon>
        <taxon>Rhabditida</taxon>
        <taxon>Tylenchina</taxon>
        <taxon>Tylenchomorpha</taxon>
        <taxon>Sphaerularioidea</taxon>
        <taxon>Anguinidae</taxon>
        <taxon>Anguininae</taxon>
        <taxon>Ditylenchus</taxon>
    </lineage>
</organism>
<sequence length="383" mass="42997">MRRSNQKLQERQNPNLASEFLKHKYDAQQAPPQNVLHDENSYNESLTNYANSQYYGSITIGTPPQTFKVLFDTGSSNLWVPCEECQFINLACRRHQRFNCDSSSTCQRSSRDFSIKYGSGSVSGLVHTDVVCFDSPESGLCTEKNQGFACATNEPGSTFVYAKFDGIMGLAWDSISVDKIPQPIDQIFKNKDVCGQELFAFWLSRDPNSSEEEGGEMTLCGIDTNHYQGELTWVPLVATDYWRIKLESVRVGNQILQNSVGVSAILDTGTSLLAGPTRDIRQILRMLQTRIRSDGQGDYVIRCSEMRNLPSVIFNVGGKDFELLPEDYVVQLDAYSCLLGFTAIDIPRPRGPLWILGDVFIGKFYTVFDRGNKRIGLAQSTIY</sequence>
<reference evidence="11" key="1">
    <citation type="submission" date="2022-01" db="EMBL/GenBank/DDBJ databases">
        <title>Genome Sequence Resource for Two Populations of Ditylenchus destructor, the Migratory Endoparasitic Phytonematode.</title>
        <authorList>
            <person name="Zhang H."/>
            <person name="Lin R."/>
            <person name="Xie B."/>
        </authorList>
    </citation>
    <scope>NUCLEOTIDE SEQUENCE</scope>
    <source>
        <strain evidence="11">BazhouSP</strain>
    </source>
</reference>
<dbReference type="Proteomes" id="UP001201812">
    <property type="component" value="Unassembled WGS sequence"/>
</dbReference>
<evidence type="ECO:0000256" key="6">
    <source>
        <dbReference type="ARBA" id="ARBA00023180"/>
    </source>
</evidence>
<dbReference type="AlphaFoldDB" id="A0AAD4N466"/>
<dbReference type="Pfam" id="PF00026">
    <property type="entry name" value="Asp"/>
    <property type="match status" value="1"/>
</dbReference>
<keyword evidence="6" id="KW-0325">Glycoprotein</keyword>
<dbReference type="InterPro" id="IPR001461">
    <property type="entry name" value="Aspartic_peptidase_A1"/>
</dbReference>
<dbReference type="Gene3D" id="2.40.70.10">
    <property type="entry name" value="Acid Proteases"/>
    <property type="match status" value="2"/>
</dbReference>
<dbReference type="EMBL" id="JAKKPZ010000010">
    <property type="protein sequence ID" value="KAI1716180.1"/>
    <property type="molecule type" value="Genomic_DNA"/>
</dbReference>
<evidence type="ECO:0000256" key="1">
    <source>
        <dbReference type="ARBA" id="ARBA00007447"/>
    </source>
</evidence>
<evidence type="ECO:0000256" key="8">
    <source>
        <dbReference type="PIRSR" id="PIRSR601461-2"/>
    </source>
</evidence>
<gene>
    <name evidence="11" type="ORF">DdX_07213</name>
</gene>
<evidence type="ECO:0000256" key="5">
    <source>
        <dbReference type="ARBA" id="ARBA00023157"/>
    </source>
</evidence>
<dbReference type="GO" id="GO:0005764">
    <property type="term" value="C:lysosome"/>
    <property type="evidence" value="ECO:0007669"/>
    <property type="project" value="TreeGrafter"/>
</dbReference>